<reference evidence="1 2" key="1">
    <citation type="submission" date="2019-12" db="EMBL/GenBank/DDBJ databases">
        <title>Chromosome-level assembly of the Caenorhabditis remanei genome.</title>
        <authorList>
            <person name="Teterina A.A."/>
            <person name="Willis J.H."/>
            <person name="Phillips P.C."/>
        </authorList>
    </citation>
    <scope>NUCLEOTIDE SEQUENCE [LARGE SCALE GENOMIC DNA]</scope>
    <source>
        <strain evidence="1 2">PX506</strain>
        <tissue evidence="1">Whole organism</tissue>
    </source>
</reference>
<gene>
    <name evidence="1" type="ORF">GCK72_002986</name>
</gene>
<organism evidence="1 2">
    <name type="scientific">Caenorhabditis remanei</name>
    <name type="common">Caenorhabditis vulgaris</name>
    <dbReference type="NCBI Taxonomy" id="31234"/>
    <lineage>
        <taxon>Eukaryota</taxon>
        <taxon>Metazoa</taxon>
        <taxon>Ecdysozoa</taxon>
        <taxon>Nematoda</taxon>
        <taxon>Chromadorea</taxon>
        <taxon>Rhabditida</taxon>
        <taxon>Rhabditina</taxon>
        <taxon>Rhabditomorpha</taxon>
        <taxon>Rhabditoidea</taxon>
        <taxon>Rhabditidae</taxon>
        <taxon>Peloderinae</taxon>
        <taxon>Caenorhabditis</taxon>
    </lineage>
</organism>
<proteinExistence type="predicted"/>
<dbReference type="CTD" id="78773458"/>
<name>A0A6A5HSJ9_CAERE</name>
<protein>
    <submittedName>
        <fullName evidence="1">Uncharacterized protein</fullName>
    </submittedName>
</protein>
<accession>A0A6A5HSJ9</accession>
<dbReference type="RefSeq" id="XP_053592378.1">
    <property type="nucleotide sequence ID" value="XM_053723733.1"/>
</dbReference>
<evidence type="ECO:0000313" key="1">
    <source>
        <dbReference type="EMBL" id="KAF1771160.1"/>
    </source>
</evidence>
<dbReference type="AlphaFoldDB" id="A0A6A5HSJ9"/>
<dbReference type="Proteomes" id="UP000483820">
    <property type="component" value="Chromosome I"/>
</dbReference>
<sequence>MKTSTMKSGAITSWCQQQIQQHGFIHNKNEREKKIHPKHRRPIASFCHLLQSDVRFFCAFVTDCEPTSGSLAIRALYTVSILR</sequence>
<comment type="caution">
    <text evidence="1">The sequence shown here is derived from an EMBL/GenBank/DDBJ whole genome shotgun (WGS) entry which is preliminary data.</text>
</comment>
<dbReference type="KEGG" id="crq:GCK72_002986"/>
<dbReference type="GeneID" id="78773458"/>
<dbReference type="EMBL" id="WUAV01000001">
    <property type="protein sequence ID" value="KAF1771160.1"/>
    <property type="molecule type" value="Genomic_DNA"/>
</dbReference>
<evidence type="ECO:0000313" key="2">
    <source>
        <dbReference type="Proteomes" id="UP000483820"/>
    </source>
</evidence>